<dbReference type="GO" id="GO:0004657">
    <property type="term" value="F:proline dehydrogenase activity"/>
    <property type="evidence" value="ECO:0007669"/>
    <property type="project" value="InterPro"/>
</dbReference>
<dbReference type="EMBL" id="CAEZUW010000123">
    <property type="protein sequence ID" value="CAB4617238.1"/>
    <property type="molecule type" value="Genomic_DNA"/>
</dbReference>
<evidence type="ECO:0000256" key="3">
    <source>
        <dbReference type="ARBA" id="ARBA00023002"/>
    </source>
</evidence>
<dbReference type="PIRSF" id="PIRSF000197">
    <property type="entry name" value="Bifunct_PutA"/>
    <property type="match status" value="1"/>
</dbReference>
<comment type="catalytic activity">
    <reaction evidence="5">
        <text>L-glutamate 5-semialdehyde + NAD(+) + H2O = L-glutamate + NADH + 2 H(+)</text>
        <dbReference type="Rhea" id="RHEA:30235"/>
        <dbReference type="ChEBI" id="CHEBI:15377"/>
        <dbReference type="ChEBI" id="CHEBI:15378"/>
        <dbReference type="ChEBI" id="CHEBI:29985"/>
        <dbReference type="ChEBI" id="CHEBI:57540"/>
        <dbReference type="ChEBI" id="CHEBI:57945"/>
        <dbReference type="ChEBI" id="CHEBI:58066"/>
        <dbReference type="EC" id="1.2.1.88"/>
    </reaction>
</comment>
<dbReference type="InterPro" id="IPR002872">
    <property type="entry name" value="Proline_DH_dom"/>
</dbReference>
<organism evidence="8">
    <name type="scientific">freshwater metagenome</name>
    <dbReference type="NCBI Taxonomy" id="449393"/>
    <lineage>
        <taxon>unclassified sequences</taxon>
        <taxon>metagenomes</taxon>
        <taxon>ecological metagenomes</taxon>
    </lineage>
</organism>
<dbReference type="InterPro" id="IPR016162">
    <property type="entry name" value="Ald_DH_N"/>
</dbReference>
<dbReference type="GO" id="GO:0010133">
    <property type="term" value="P:L-proline catabolic process to L-glutamate"/>
    <property type="evidence" value="ECO:0007669"/>
    <property type="project" value="InterPro"/>
</dbReference>
<dbReference type="GO" id="GO:0003842">
    <property type="term" value="F:L-glutamate gamma-semialdehyde dehydrogenase activity"/>
    <property type="evidence" value="ECO:0007669"/>
    <property type="project" value="UniProtKB-EC"/>
</dbReference>
<protein>
    <recommendedName>
        <fullName evidence="2">L-glutamate gamma-semialdehyde dehydrogenase</fullName>
        <ecNumber evidence="2">1.2.1.88</ecNumber>
    </recommendedName>
</protein>
<dbReference type="InterPro" id="IPR050485">
    <property type="entry name" value="Proline_metab_enzyme"/>
</dbReference>
<dbReference type="Pfam" id="PF01619">
    <property type="entry name" value="Pro_dh"/>
    <property type="match status" value="1"/>
</dbReference>
<evidence type="ECO:0000256" key="5">
    <source>
        <dbReference type="ARBA" id="ARBA00048142"/>
    </source>
</evidence>
<evidence type="ECO:0000259" key="6">
    <source>
        <dbReference type="Pfam" id="PF00171"/>
    </source>
</evidence>
<feature type="domain" description="Aldehyde dehydrogenase" evidence="6">
    <location>
        <begin position="209"/>
        <end position="623"/>
    </location>
</feature>
<dbReference type="PANTHER" id="PTHR42862:SF1">
    <property type="entry name" value="DELTA-1-PYRROLINE-5-CARBOXYLATE DEHYDROGENASE 2, ISOFORM A-RELATED"/>
    <property type="match status" value="1"/>
</dbReference>
<dbReference type="AlphaFoldDB" id="A0A6J6I8Y8"/>
<dbReference type="Gene3D" id="3.40.309.10">
    <property type="entry name" value="Aldehyde Dehydrogenase, Chain A, domain 2"/>
    <property type="match status" value="1"/>
</dbReference>
<proteinExistence type="predicted"/>
<gene>
    <name evidence="8" type="ORF">UFOPK1855_00763</name>
</gene>
<accession>A0A6J6I8Y8</accession>
<dbReference type="InterPro" id="IPR025703">
    <property type="entry name" value="Bifunct_PutA"/>
</dbReference>
<keyword evidence="4" id="KW-0520">NAD</keyword>
<evidence type="ECO:0000256" key="2">
    <source>
        <dbReference type="ARBA" id="ARBA00012884"/>
    </source>
</evidence>
<dbReference type="InterPro" id="IPR015590">
    <property type="entry name" value="Aldehyde_DH_dom"/>
</dbReference>
<dbReference type="Gene3D" id="3.40.605.10">
    <property type="entry name" value="Aldehyde Dehydrogenase, Chain A, domain 1"/>
    <property type="match status" value="1"/>
</dbReference>
<dbReference type="SUPFAM" id="SSF51730">
    <property type="entry name" value="FAD-linked oxidoreductase"/>
    <property type="match status" value="1"/>
</dbReference>
<dbReference type="InterPro" id="IPR016163">
    <property type="entry name" value="Ald_DH_C"/>
</dbReference>
<dbReference type="InterPro" id="IPR016160">
    <property type="entry name" value="Ald_DH_CS_CYS"/>
</dbReference>
<evidence type="ECO:0000259" key="7">
    <source>
        <dbReference type="Pfam" id="PF01619"/>
    </source>
</evidence>
<dbReference type="PANTHER" id="PTHR42862">
    <property type="entry name" value="DELTA-1-PYRROLINE-5-CARBOXYLATE DEHYDROGENASE 1, ISOFORM A-RELATED"/>
    <property type="match status" value="1"/>
</dbReference>
<evidence type="ECO:0000313" key="8">
    <source>
        <dbReference type="EMBL" id="CAB4617238.1"/>
    </source>
</evidence>
<reference evidence="8" key="1">
    <citation type="submission" date="2020-05" db="EMBL/GenBank/DDBJ databases">
        <authorList>
            <person name="Chiriac C."/>
            <person name="Salcher M."/>
            <person name="Ghai R."/>
            <person name="Kavagutti S V."/>
        </authorList>
    </citation>
    <scope>NUCLEOTIDE SEQUENCE</scope>
</reference>
<dbReference type="GO" id="GO:0003700">
    <property type="term" value="F:DNA-binding transcription factor activity"/>
    <property type="evidence" value="ECO:0007669"/>
    <property type="project" value="InterPro"/>
</dbReference>
<evidence type="ECO:0000256" key="1">
    <source>
        <dbReference type="ARBA" id="ARBA00004786"/>
    </source>
</evidence>
<dbReference type="PROSITE" id="PS00070">
    <property type="entry name" value="ALDEHYDE_DEHYDR_CYS"/>
    <property type="match status" value="1"/>
</dbReference>
<sequence>MATYSTKEETDANYKRVIEWLLDAERLESLRVGIAGHNLFDIAMAHLLVKKRAITKGVEFEMLKGMASEISEAIRPDIGAPLLYTPVVQPNEFKVAIAYLIRRLEENAASENFMSGVFDIATKQEIFEREANRFRRSVELVDSEPQRSRRKPNPEIAARLAKSSSFENEPDVDPSYQFTRSEIVSSIARGLTMTTHPRPLPTGVEPLNSLEQIDQVLHTASAASEKWRSDASVRKATLLEAARVLSNRRPELVAVMVAEAGKTPTEADPELSEAIDFARFYAHQIETLDRLDSTAFEPNRVTLVVPPWNFPVAIPAGGVLGALAAGSTVVIKPAPQVPACSLEMVKALWDAGVPRDVLQYVLVEDGPLGLALVGHELVDSVVLTGSFDTAKLFVSHRPGLKLAAETSGKNSMIITPSADLDLAAADLAKSAFGHAGQKCSAASVAILVGSVAKSKAFERQLLDAVASMKVGRDASSLIGPLVQPPTDKLLRALTQLDEGERWMLEPKQLDTTGHLWSPGIRAGVKPGSFLQQTEVFGPVLAIVHAKNLREALKIANSVEYGLTAGIHSLDFAEVGYWRKRIQAGNLYVNRTTTGAIVERQPFGGMKRSSVGWGLKAGGKNYLLGFGSFKDEGAHLSETDWLEMARLSDVRWITERFAKLDPAADPGKLRSEANYKSYHPTPVVIRLGAGVDREDRRVKRLMGFVERVKEISGVQLDVQVSSGNDRASTKLENPTAGLRVIMLGEPDEQVTQLRSNPDVTIFDNSVVVDGLVTGLMLLRERSTSITTHRYGNTFEVPLG</sequence>
<keyword evidence="3" id="KW-0560">Oxidoreductase</keyword>
<name>A0A6J6I8Y8_9ZZZZ</name>
<dbReference type="InterPro" id="IPR029041">
    <property type="entry name" value="FAD-linked_oxidoreductase-like"/>
</dbReference>
<evidence type="ECO:0000256" key="4">
    <source>
        <dbReference type="ARBA" id="ARBA00023027"/>
    </source>
</evidence>
<dbReference type="SUPFAM" id="SSF53720">
    <property type="entry name" value="ALDH-like"/>
    <property type="match status" value="1"/>
</dbReference>
<feature type="domain" description="Proline dehydrogenase" evidence="7">
    <location>
        <begin position="2"/>
        <end position="115"/>
    </location>
</feature>
<dbReference type="EC" id="1.2.1.88" evidence="2"/>
<dbReference type="InterPro" id="IPR016161">
    <property type="entry name" value="Ald_DH/histidinol_DH"/>
</dbReference>
<comment type="pathway">
    <text evidence="1">Amino-acid degradation; L-proline degradation into L-glutamate; L-glutamate from L-proline: step 2/2.</text>
</comment>
<dbReference type="Pfam" id="PF00171">
    <property type="entry name" value="Aldedh"/>
    <property type="match status" value="1"/>
</dbReference>
<dbReference type="Gene3D" id="3.20.20.220">
    <property type="match status" value="1"/>
</dbReference>
<dbReference type="GO" id="GO:0009898">
    <property type="term" value="C:cytoplasmic side of plasma membrane"/>
    <property type="evidence" value="ECO:0007669"/>
    <property type="project" value="TreeGrafter"/>
</dbReference>